<keyword evidence="5 10" id="KW-1133">Transmembrane helix</keyword>
<feature type="domain" description="Vitamin K epoxide reductase" evidence="11">
    <location>
        <begin position="25"/>
        <end position="178"/>
    </location>
</feature>
<keyword evidence="4" id="KW-0874">Quinone</keyword>
<dbReference type="Gene3D" id="1.20.1440.130">
    <property type="entry name" value="VKOR domain"/>
    <property type="match status" value="1"/>
</dbReference>
<dbReference type="EMBL" id="CP074402">
    <property type="protein sequence ID" value="QVJ00827.1"/>
    <property type="molecule type" value="Genomic_DNA"/>
</dbReference>
<evidence type="ECO:0000256" key="4">
    <source>
        <dbReference type="ARBA" id="ARBA00022719"/>
    </source>
</evidence>
<dbReference type="InterPro" id="IPR041714">
    <property type="entry name" value="VKOR_Actinobacteria"/>
</dbReference>
<name>A0A975L8T1_9ACTN</name>
<feature type="transmembrane region" description="Helical" evidence="10">
    <location>
        <begin position="27"/>
        <end position="48"/>
    </location>
</feature>
<evidence type="ECO:0000256" key="5">
    <source>
        <dbReference type="ARBA" id="ARBA00022989"/>
    </source>
</evidence>
<protein>
    <submittedName>
        <fullName evidence="12">Vitamin K epoxide reductase family protein</fullName>
    </submittedName>
</protein>
<comment type="similarity">
    <text evidence="2">Belongs to the VKOR family.</text>
</comment>
<evidence type="ECO:0000256" key="9">
    <source>
        <dbReference type="ARBA" id="ARBA00023284"/>
    </source>
</evidence>
<evidence type="ECO:0000256" key="10">
    <source>
        <dbReference type="SAM" id="Phobius"/>
    </source>
</evidence>
<feature type="transmembrane region" description="Helical" evidence="10">
    <location>
        <begin position="203"/>
        <end position="224"/>
    </location>
</feature>
<evidence type="ECO:0000313" key="12">
    <source>
        <dbReference type="EMBL" id="QVJ00827.1"/>
    </source>
</evidence>
<keyword evidence="6" id="KW-0560">Oxidoreductase</keyword>
<feature type="transmembrane region" description="Helical" evidence="10">
    <location>
        <begin position="89"/>
        <end position="106"/>
    </location>
</feature>
<accession>A0A975L8T1</accession>
<evidence type="ECO:0000256" key="3">
    <source>
        <dbReference type="ARBA" id="ARBA00022692"/>
    </source>
</evidence>
<evidence type="ECO:0000313" key="13">
    <source>
        <dbReference type="Proteomes" id="UP000682416"/>
    </source>
</evidence>
<feature type="transmembrane region" description="Helical" evidence="10">
    <location>
        <begin position="126"/>
        <end position="146"/>
    </location>
</feature>
<sequence length="228" mass="24226">MAAPVRHDTAHAPDPFPGEDVPIVSRALPWLLVLGGLVGLVAASALLVERIRVLADPDHVPACSINPVLSCGTVMVTPQAEVFGVPNPLVGVACFAVVTAVGAALLARTGPGDGSGTGADPGFRRWFWLGLQAGCLFGVLLVHWLIFQSLYRIGALCPYCMVVWAVTIPIFWYVTLHNLRTGHLPVPGVLRGPTGVLVRNHTVVLTVWGVVIVGAVAEAFWSYWTTLL</sequence>
<keyword evidence="8" id="KW-1015">Disulfide bond</keyword>
<dbReference type="GO" id="GO:0016491">
    <property type="term" value="F:oxidoreductase activity"/>
    <property type="evidence" value="ECO:0007669"/>
    <property type="project" value="UniProtKB-KW"/>
</dbReference>
<keyword evidence="9" id="KW-0676">Redox-active center</keyword>
<feature type="transmembrane region" description="Helical" evidence="10">
    <location>
        <begin position="153"/>
        <end position="174"/>
    </location>
</feature>
<proteinExistence type="inferred from homology"/>
<evidence type="ECO:0000256" key="8">
    <source>
        <dbReference type="ARBA" id="ARBA00023157"/>
    </source>
</evidence>
<dbReference type="GO" id="GO:0048038">
    <property type="term" value="F:quinone binding"/>
    <property type="evidence" value="ECO:0007669"/>
    <property type="project" value="UniProtKB-KW"/>
</dbReference>
<dbReference type="InterPro" id="IPR012932">
    <property type="entry name" value="VKOR"/>
</dbReference>
<gene>
    <name evidence="12" type="ORF">KGD82_20555</name>
</gene>
<dbReference type="KEGG" id="nec:KGD82_20555"/>
<reference evidence="12" key="1">
    <citation type="submission" date="2021-05" db="EMBL/GenBank/DDBJ databases">
        <authorList>
            <person name="Kaiqin L."/>
            <person name="Jian G."/>
        </authorList>
    </citation>
    <scope>NUCLEOTIDE SEQUENCE</scope>
    <source>
        <strain evidence="12">HDS5</strain>
    </source>
</reference>
<organism evidence="12 13">
    <name type="scientific">Nocardiopsis eucommiae</name>
    <dbReference type="NCBI Taxonomy" id="2831970"/>
    <lineage>
        <taxon>Bacteria</taxon>
        <taxon>Bacillati</taxon>
        <taxon>Actinomycetota</taxon>
        <taxon>Actinomycetes</taxon>
        <taxon>Streptosporangiales</taxon>
        <taxon>Nocardiopsidaceae</taxon>
        <taxon>Nocardiopsis</taxon>
    </lineage>
</organism>
<keyword evidence="13" id="KW-1185">Reference proteome</keyword>
<evidence type="ECO:0000259" key="11">
    <source>
        <dbReference type="SMART" id="SM00756"/>
    </source>
</evidence>
<evidence type="ECO:0000256" key="6">
    <source>
        <dbReference type="ARBA" id="ARBA00023002"/>
    </source>
</evidence>
<evidence type="ECO:0000256" key="7">
    <source>
        <dbReference type="ARBA" id="ARBA00023136"/>
    </source>
</evidence>
<dbReference type="SMART" id="SM00756">
    <property type="entry name" value="VKc"/>
    <property type="match status" value="1"/>
</dbReference>
<dbReference type="InterPro" id="IPR038354">
    <property type="entry name" value="VKOR_sf"/>
</dbReference>
<dbReference type="GO" id="GO:0016020">
    <property type="term" value="C:membrane"/>
    <property type="evidence" value="ECO:0007669"/>
    <property type="project" value="UniProtKB-SubCell"/>
</dbReference>
<evidence type="ECO:0000256" key="2">
    <source>
        <dbReference type="ARBA" id="ARBA00006214"/>
    </source>
</evidence>
<keyword evidence="3 10" id="KW-0812">Transmembrane</keyword>
<evidence type="ECO:0000256" key="1">
    <source>
        <dbReference type="ARBA" id="ARBA00004141"/>
    </source>
</evidence>
<dbReference type="CDD" id="cd12922">
    <property type="entry name" value="VKOR_5"/>
    <property type="match status" value="1"/>
</dbReference>
<comment type="subcellular location">
    <subcellularLocation>
        <location evidence="1">Membrane</location>
        <topology evidence="1">Multi-pass membrane protein</topology>
    </subcellularLocation>
</comment>
<dbReference type="Proteomes" id="UP000682416">
    <property type="component" value="Chromosome"/>
</dbReference>
<dbReference type="AlphaFoldDB" id="A0A975L8T1"/>
<dbReference type="Pfam" id="PF07884">
    <property type="entry name" value="VKOR"/>
    <property type="match status" value="1"/>
</dbReference>
<keyword evidence="7 10" id="KW-0472">Membrane</keyword>